<dbReference type="PANTHER" id="PTHR43670:SF131">
    <property type="entry name" value="LRRGT00202"/>
    <property type="match status" value="1"/>
</dbReference>
<feature type="region of interest" description="Disordered" evidence="2">
    <location>
        <begin position="504"/>
        <end position="523"/>
    </location>
</feature>
<feature type="compositionally biased region" description="Basic and acidic residues" evidence="2">
    <location>
        <begin position="237"/>
        <end position="281"/>
    </location>
</feature>
<feature type="compositionally biased region" description="Low complexity" evidence="2">
    <location>
        <begin position="78"/>
        <end position="92"/>
    </location>
</feature>
<evidence type="ECO:0000313" key="4">
    <source>
        <dbReference type="Proteomes" id="UP001281761"/>
    </source>
</evidence>
<reference evidence="3 4" key="1">
    <citation type="journal article" date="2022" name="bioRxiv">
        <title>Genomics of Preaxostyla Flagellates Illuminates Evolutionary Transitions and the Path Towards Mitochondrial Loss.</title>
        <authorList>
            <person name="Novak L.V.F."/>
            <person name="Treitli S.C."/>
            <person name="Pyrih J."/>
            <person name="Halakuc P."/>
            <person name="Pipaliya S.V."/>
            <person name="Vacek V."/>
            <person name="Brzon O."/>
            <person name="Soukal P."/>
            <person name="Eme L."/>
            <person name="Dacks J.B."/>
            <person name="Karnkowska A."/>
            <person name="Elias M."/>
            <person name="Hampl V."/>
        </authorList>
    </citation>
    <scope>NUCLEOTIDE SEQUENCE [LARGE SCALE GENOMIC DNA]</scope>
    <source>
        <strain evidence="3">NAU3</strain>
        <tissue evidence="3">Gut</tissue>
    </source>
</reference>
<protein>
    <submittedName>
        <fullName evidence="3">Uncharacterized protein</fullName>
    </submittedName>
</protein>
<feature type="region of interest" description="Disordered" evidence="2">
    <location>
        <begin position="1"/>
        <end position="36"/>
    </location>
</feature>
<feature type="compositionally biased region" description="Basic residues" evidence="2">
    <location>
        <begin position="1379"/>
        <end position="1388"/>
    </location>
</feature>
<feature type="region of interest" description="Disordered" evidence="2">
    <location>
        <begin position="1345"/>
        <end position="1365"/>
    </location>
</feature>
<keyword evidence="1" id="KW-0175">Coiled coil</keyword>
<feature type="region of interest" description="Disordered" evidence="2">
    <location>
        <begin position="237"/>
        <end position="332"/>
    </location>
</feature>
<name>A0ABQ9YLC3_9EUKA</name>
<feature type="compositionally biased region" description="Acidic residues" evidence="2">
    <location>
        <begin position="1406"/>
        <end position="1480"/>
    </location>
</feature>
<feature type="region of interest" description="Disordered" evidence="2">
    <location>
        <begin position="1379"/>
        <end position="1489"/>
    </location>
</feature>
<dbReference type="PANTHER" id="PTHR43670">
    <property type="entry name" value="HEAT SHOCK PROTEIN 26"/>
    <property type="match status" value="1"/>
</dbReference>
<feature type="region of interest" description="Disordered" evidence="2">
    <location>
        <begin position="544"/>
        <end position="580"/>
    </location>
</feature>
<feature type="compositionally biased region" description="Polar residues" evidence="2">
    <location>
        <begin position="1179"/>
        <end position="1190"/>
    </location>
</feature>
<feature type="compositionally biased region" description="Basic and acidic residues" evidence="2">
    <location>
        <begin position="999"/>
        <end position="1017"/>
    </location>
</feature>
<feature type="region of interest" description="Disordered" evidence="2">
    <location>
        <begin position="78"/>
        <end position="109"/>
    </location>
</feature>
<sequence length="1489" mass="167941">MSGVLPRKNPRKPSPNRQLRPQQSPVFHEQNNHDHTIQELTRRLDQGLAENKMIYQQRAIESQQQFQQQQLQQQQLQQQLHQQHLSQPLPFQSPSYPPTPIPTQFHDDVNGLKKENSELKLKIDALERRLESLQRYPSQVEKSPLATSLLVTPVQYPQERIDTPKDHAYDRDLQNQLRAKEAKILSYQQTISELNMENEALQQKLLEQNTLLIEKGNSMTSVDEKYCQQGKEAVKQWNKENSERSSHGQEKLEWKQWLKSKKNDKQSGTPDLKEFKKEVKEKTRKKMEKKFEEKEKEWNRKEKEFEAERDSWATRNHSPPHPPSSVVQSTNRDHDETFPLLLERLHHPFPFWTDLTAFGQPSLQPDQNILIVTVETISINQPISSFVVFLEHSKLPSARSPVFTNGSTMTFTGRWIIDVDQSWKSGLTDELLQIQVFDVQGDATEAGCGTLSLTTLLQESSLASSSVDILTKDKTSSIGSAKVSAALYIPPSLRVVHEKTDQELRESLDLSMSQGKSPERPNDLHRQHLTKMKQTVLKDQKQQAPRGGLYEIPPTNQEQAGGVRKKGMTYSTGKTAAQRKEEQIEKEKKDTAEMVKRITFGPDQGYTYANSPAEPLVMFLPLLTRKNTASKHTPVTAKLRLPIPDSFVTIDKDDVKMWLLTSEEGYLERIDNYTTKDLMLALGRPKGRENEVSAVMKVRARTGTSNELTVLNTEDIKNIVVSPPTGDCILQRFILAKGPNPWFLRCLWKANQGPQAWTVTGKGRYSDDTEGDFRKRFSVCTDIALGCSVVKAAGSSCQEPFSLTEGIARYVQRQHGIHFSELAADYMKDANGKWWFLQVKGFKVSEETMQLYKQVQMNQGEGKEGKVSLIPKANKKQEHVKLGRCKCCNSMLPTSELIHELTFKMIVNTINHLSHRGVNVPFFNRTDLKLRDRNEMTRIFTVCNPCYDLWQSERTLSVVERKFAQALGIQLKVSDAGETITVPIPETLAVRLPEAEEKQKRRAVADSEKKEVKKQDEDNPVETHPSLPLYMPISKIPSAHPNLTLHRMLISIYDVFNLPKGEYTLAYQLFGSTVISPFRAVSIAEDQLTEESEAVNSMASLNRFRVHYFFADKDCLETFFHKDQKSIRIVCLKSRPNINTSASLPTYADKQANANATNPSPTPSPNTSPMQTRKLAPGATQQLQGTQTIPSHPPSPQPGMNQSGVISPPDNKDNDPFSKLGSKKAASSVANSYFGDFEISLSGFNSRMSSARMDVMADMVNCSQEIQDGPIPQMKATIAYCPCTQSEALPPSLWLSGGCYVPHLSFFTCEPLPDDWILLLPQSKAMQHRQLKFFKRDGYENIGQEEKDEDEVVERSSGKPFFTEDDNGLAVFRKYHQKLERKKGKKPGAKAGPSSSGYTIEREETKDADEEGEEDGEEEGEDGEEAGEEEQGEEEQGEEEGEEGGAEEEGEEEGGEEEGGEEEAGEEEGGEEEGEEEGEGAEASGEATS</sequence>
<feature type="compositionally biased region" description="Basic and acidic residues" evidence="2">
    <location>
        <begin position="289"/>
        <end position="312"/>
    </location>
</feature>
<comment type="caution">
    <text evidence="3">The sequence shown here is derived from an EMBL/GenBank/DDBJ whole genome shotgun (WGS) entry which is preliminary data.</text>
</comment>
<feature type="coiled-coil region" evidence="1">
    <location>
        <begin position="177"/>
        <end position="211"/>
    </location>
</feature>
<dbReference type="EMBL" id="JARBJD010000002">
    <property type="protein sequence ID" value="KAK2964553.1"/>
    <property type="molecule type" value="Genomic_DNA"/>
</dbReference>
<gene>
    <name evidence="3" type="ORF">BLNAU_469</name>
</gene>
<evidence type="ECO:0000256" key="1">
    <source>
        <dbReference type="SAM" id="Coils"/>
    </source>
</evidence>
<feature type="region of interest" description="Disordered" evidence="2">
    <location>
        <begin position="1142"/>
        <end position="1221"/>
    </location>
</feature>
<feature type="region of interest" description="Disordered" evidence="2">
    <location>
        <begin position="999"/>
        <end position="1024"/>
    </location>
</feature>
<accession>A0ABQ9YLC3</accession>
<keyword evidence="4" id="KW-1185">Reference proteome</keyword>
<feature type="coiled-coil region" evidence="1">
    <location>
        <begin position="109"/>
        <end position="136"/>
    </location>
</feature>
<evidence type="ECO:0000256" key="2">
    <source>
        <dbReference type="SAM" id="MobiDB-lite"/>
    </source>
</evidence>
<evidence type="ECO:0000313" key="3">
    <source>
        <dbReference type="EMBL" id="KAK2964553.1"/>
    </source>
</evidence>
<proteinExistence type="predicted"/>
<dbReference type="Proteomes" id="UP001281761">
    <property type="component" value="Unassembled WGS sequence"/>
</dbReference>
<organism evidence="3 4">
    <name type="scientific">Blattamonas nauphoetae</name>
    <dbReference type="NCBI Taxonomy" id="2049346"/>
    <lineage>
        <taxon>Eukaryota</taxon>
        <taxon>Metamonada</taxon>
        <taxon>Preaxostyla</taxon>
        <taxon>Oxymonadida</taxon>
        <taxon>Blattamonas</taxon>
    </lineage>
</organism>